<evidence type="ECO:0000256" key="1">
    <source>
        <dbReference type="SAM" id="MobiDB-lite"/>
    </source>
</evidence>
<feature type="region of interest" description="Disordered" evidence="1">
    <location>
        <begin position="87"/>
        <end position="109"/>
    </location>
</feature>
<evidence type="ECO:0000313" key="3">
    <source>
        <dbReference type="Proteomes" id="UP000001382"/>
    </source>
</evidence>
<name>D2SB77_GEOOG</name>
<dbReference type="RefSeq" id="WP_012947466.1">
    <property type="nucleotide sequence ID" value="NC_013757.1"/>
</dbReference>
<protein>
    <submittedName>
        <fullName evidence="2">Uncharacterized protein</fullName>
    </submittedName>
</protein>
<dbReference type="Proteomes" id="UP000001382">
    <property type="component" value="Chromosome"/>
</dbReference>
<reference evidence="3" key="2">
    <citation type="submission" date="2010-01" db="EMBL/GenBank/DDBJ databases">
        <title>The complete genome of Geodermatophilus obscurus DSM 43160.</title>
        <authorList>
            <consortium name="US DOE Joint Genome Institute (JGI-PGF)"/>
            <person name="Lucas S."/>
            <person name="Copeland A."/>
            <person name="Lapidus A."/>
            <person name="Glavina del Rio T."/>
            <person name="Dalin E."/>
            <person name="Tice H."/>
            <person name="Bruce D."/>
            <person name="Goodwin L."/>
            <person name="Pitluck S."/>
            <person name="Kyrpides N."/>
            <person name="Mavromatis K."/>
            <person name="Ivanova N."/>
            <person name="Munk A.C."/>
            <person name="Brettin T."/>
            <person name="Detter J.C."/>
            <person name="Han C."/>
            <person name="Larimer F."/>
            <person name="Land M."/>
            <person name="Hauser L."/>
            <person name="Markowitz V."/>
            <person name="Cheng J.-F."/>
            <person name="Hugenholtz P."/>
            <person name="Woyke T."/>
            <person name="Wu D."/>
            <person name="Jando M."/>
            <person name="Schneider S."/>
            <person name="Klenk H.-P."/>
            <person name="Eisen J.A."/>
        </authorList>
    </citation>
    <scope>NUCLEOTIDE SEQUENCE [LARGE SCALE GENOMIC DNA]</scope>
    <source>
        <strain evidence="3">ATCC 25078 / DSM 43160 / JCM 3152 / KCC A-0152 / KCTC 9177 / NBRC 13315 / NRRL B-3577 / G-20</strain>
    </source>
</reference>
<sequence length="109" mass="12404">MQTLYDYGNVIWESEQFIPTGREAKVVGFAEELEARRLIFSVNERAQFDFIVTEASLQEVVARGQHGYTRWVHEVLDAWLVHSASEEGPISTASYERPGSVSAERTLQK</sequence>
<reference evidence="2 3" key="1">
    <citation type="journal article" date="2010" name="Stand. Genomic Sci.">
        <title>Complete genome sequence of Geodermatophilus obscurus type strain (G-20).</title>
        <authorList>
            <person name="Ivanova N."/>
            <person name="Sikorski J."/>
            <person name="Jando M."/>
            <person name="Munk C."/>
            <person name="Lapidus A."/>
            <person name="Glavina Del Rio T."/>
            <person name="Copeland A."/>
            <person name="Tice H."/>
            <person name="Cheng J.-F."/>
            <person name="Lucas S."/>
            <person name="Chen F."/>
            <person name="Nolan M."/>
            <person name="Bruce D."/>
            <person name="Goodwin L."/>
            <person name="Pitluck S."/>
            <person name="Mavromatis K."/>
            <person name="Mikhailova N."/>
            <person name="Pati A."/>
            <person name="Chen A."/>
            <person name="Palaniappan K."/>
            <person name="Land M."/>
            <person name="Hauser L."/>
            <person name="Chang Y.-J."/>
            <person name="Jeffries C.D."/>
            <person name="Meincke L."/>
            <person name="Brettin T."/>
            <person name="Detter J.C."/>
            <person name="Detter J.C."/>
            <person name="Rohde M."/>
            <person name="Goeker M."/>
            <person name="Bristow J."/>
            <person name="Eisen J.A."/>
            <person name="Markowitz V."/>
            <person name="Hugenholtz P."/>
            <person name="Kyrpides N.C."/>
            <person name="Klenk H.-P."/>
        </authorList>
    </citation>
    <scope>NUCLEOTIDE SEQUENCE [LARGE SCALE GENOMIC DNA]</scope>
    <source>
        <strain evidence="3">ATCC 25078 / DSM 43160 / JCM 3152 / KCC A-0152 / KCTC 9177 / NBRC 13315 / NRRL B-3577 / G-20</strain>
    </source>
</reference>
<proteinExistence type="predicted"/>
<accession>D2SB77</accession>
<dbReference type="HOGENOM" id="CLU_2180078_0_0_11"/>
<keyword evidence="3" id="KW-1185">Reference proteome</keyword>
<organism evidence="2 3">
    <name type="scientific">Geodermatophilus obscurus (strain ATCC 25078 / DSM 43160 / JCM 3152 / CCUG 61914 / KCC A-0152 / KCTC 9177 / NBRC 13315 / NRRL B-3577 / G-20)</name>
    <dbReference type="NCBI Taxonomy" id="526225"/>
    <lineage>
        <taxon>Bacteria</taxon>
        <taxon>Bacillati</taxon>
        <taxon>Actinomycetota</taxon>
        <taxon>Actinomycetes</taxon>
        <taxon>Geodermatophilales</taxon>
        <taxon>Geodermatophilaceae</taxon>
        <taxon>Geodermatophilus</taxon>
    </lineage>
</organism>
<dbReference type="AlphaFoldDB" id="D2SB77"/>
<gene>
    <name evidence="2" type="ordered locus">Gobs_1285</name>
</gene>
<dbReference type="EMBL" id="CP001867">
    <property type="protein sequence ID" value="ADB74025.1"/>
    <property type="molecule type" value="Genomic_DNA"/>
</dbReference>
<evidence type="ECO:0000313" key="2">
    <source>
        <dbReference type="EMBL" id="ADB74025.1"/>
    </source>
</evidence>
<dbReference type="KEGG" id="gob:Gobs_1285"/>